<reference evidence="2 3" key="1">
    <citation type="submission" date="2021-02" db="EMBL/GenBank/DDBJ databases">
        <title>Porcisia hertigi Genome sequencing and assembly.</title>
        <authorList>
            <person name="Almutairi H."/>
            <person name="Gatherer D."/>
        </authorList>
    </citation>
    <scope>NUCLEOTIDE SEQUENCE [LARGE SCALE GENOMIC DNA]</scope>
    <source>
        <strain evidence="2 3">C119</strain>
    </source>
</reference>
<dbReference type="GeneID" id="94289033"/>
<keyword evidence="3" id="KW-1185">Reference proteome</keyword>
<dbReference type="Proteomes" id="UP000674318">
    <property type="component" value="Unassembled WGS sequence"/>
</dbReference>
<evidence type="ECO:0000313" key="2">
    <source>
        <dbReference type="EMBL" id="KAG5498646.1"/>
    </source>
</evidence>
<dbReference type="AlphaFoldDB" id="A0A836HT57"/>
<comment type="caution">
    <text evidence="2">The sequence shown here is derived from an EMBL/GenBank/DDBJ whole genome shotgun (WGS) entry which is preliminary data.</text>
</comment>
<feature type="compositionally biased region" description="Polar residues" evidence="1">
    <location>
        <begin position="1"/>
        <end position="20"/>
    </location>
</feature>
<name>A0A836HT57_9TRYP</name>
<organism evidence="2 3">
    <name type="scientific">Porcisia hertigi</name>
    <dbReference type="NCBI Taxonomy" id="2761500"/>
    <lineage>
        <taxon>Eukaryota</taxon>
        <taxon>Discoba</taxon>
        <taxon>Euglenozoa</taxon>
        <taxon>Kinetoplastea</taxon>
        <taxon>Metakinetoplastina</taxon>
        <taxon>Trypanosomatida</taxon>
        <taxon>Trypanosomatidae</taxon>
        <taxon>Leishmaniinae</taxon>
        <taxon>Porcisia</taxon>
    </lineage>
</organism>
<dbReference type="EMBL" id="JAFJZO010000030">
    <property type="protein sequence ID" value="KAG5498646.1"/>
    <property type="molecule type" value="Genomic_DNA"/>
</dbReference>
<feature type="region of interest" description="Disordered" evidence="1">
    <location>
        <begin position="168"/>
        <end position="220"/>
    </location>
</feature>
<evidence type="ECO:0000256" key="1">
    <source>
        <dbReference type="SAM" id="MobiDB-lite"/>
    </source>
</evidence>
<feature type="compositionally biased region" description="Basic and acidic residues" evidence="1">
    <location>
        <begin position="202"/>
        <end position="214"/>
    </location>
</feature>
<gene>
    <name evidence="2" type="ORF">JKF63_02932</name>
</gene>
<evidence type="ECO:0000313" key="3">
    <source>
        <dbReference type="Proteomes" id="UP000674318"/>
    </source>
</evidence>
<sequence>MPSSFAAQRQGSHNPHQNPLRSHKGGYLRCPFNISTSYAQLAERRVCEDLSRSSGKVAVADMDGLMSSSSAGRHADGDATECDFGGRPWTRAGVGANGLSGKEKRTQQEQAELIYGRGTLGGDEDITTAAGVVSVRSNVTQENMFAVDSRDKSALQRVVPRAVREKIRRCKPEDPKKERFTSGQPHRHGFALLHLNGASDVETVKKKGDRRDSEDPVEAPLAGRVDFSLAAACSSQNTASHVLQSASSKSHASGSDGGAKARAEQSPRLSPAAAPPQRSPLQMATPVDEKIAPSRPKNRMQMLDDVRVSALLGKRRRR</sequence>
<proteinExistence type="predicted"/>
<feature type="compositionally biased region" description="Low complexity" evidence="1">
    <location>
        <begin position="245"/>
        <end position="258"/>
    </location>
</feature>
<protein>
    <submittedName>
        <fullName evidence="2">Uncharacterized protein</fullName>
    </submittedName>
</protein>
<dbReference type="RefSeq" id="XP_067755400.1">
    <property type="nucleotide sequence ID" value="XM_067898956.1"/>
</dbReference>
<feature type="region of interest" description="Disordered" evidence="1">
    <location>
        <begin position="1"/>
        <end position="25"/>
    </location>
</feature>
<dbReference type="KEGG" id="phet:94289033"/>
<dbReference type="OrthoDB" id="273582at2759"/>
<feature type="region of interest" description="Disordered" evidence="1">
    <location>
        <begin position="236"/>
        <end position="318"/>
    </location>
</feature>
<accession>A0A836HT57</accession>
<feature type="compositionally biased region" description="Basic and acidic residues" evidence="1">
    <location>
        <begin position="168"/>
        <end position="180"/>
    </location>
</feature>